<protein>
    <submittedName>
        <fullName evidence="6">Mono/diheme cytochrome c family protein</fullName>
    </submittedName>
</protein>
<dbReference type="RefSeq" id="WP_170156909.1">
    <property type="nucleotide sequence ID" value="NZ_QNRR01000002.1"/>
</dbReference>
<evidence type="ECO:0000256" key="4">
    <source>
        <dbReference type="PROSITE-ProRule" id="PRU00433"/>
    </source>
</evidence>
<evidence type="ECO:0000313" key="7">
    <source>
        <dbReference type="Proteomes" id="UP000253426"/>
    </source>
</evidence>
<keyword evidence="1 4" id="KW-0349">Heme</keyword>
<sequence length="161" mass="17504">MHNTNILFIASTSILLFAPLQLQGQDPALEAQKHAGQQIYMTVCFACHQPAGQGLPGMFPPLADSDWVKSKMPDRLIRMILHGITGPITVNGKPFVTPAPLMPPQATLSDQQIADVLTYIRSSFGNSAPPVTTEQVAAIRSTEKARSTPWTEAELLRISVE</sequence>
<dbReference type="GO" id="GO:0020037">
    <property type="term" value="F:heme binding"/>
    <property type="evidence" value="ECO:0007669"/>
    <property type="project" value="InterPro"/>
</dbReference>
<feature type="domain" description="Cytochrome c" evidence="5">
    <location>
        <begin position="31"/>
        <end position="124"/>
    </location>
</feature>
<dbReference type="PANTHER" id="PTHR35008">
    <property type="entry name" value="BLL4482 PROTEIN-RELATED"/>
    <property type="match status" value="1"/>
</dbReference>
<dbReference type="Gene3D" id="1.10.760.10">
    <property type="entry name" value="Cytochrome c-like domain"/>
    <property type="match status" value="1"/>
</dbReference>
<comment type="caution">
    <text evidence="6">The sequence shown here is derived from an EMBL/GenBank/DDBJ whole genome shotgun (WGS) entry which is preliminary data.</text>
</comment>
<dbReference type="GO" id="GO:0046872">
    <property type="term" value="F:metal ion binding"/>
    <property type="evidence" value="ECO:0007669"/>
    <property type="project" value="UniProtKB-KW"/>
</dbReference>
<reference evidence="6 7" key="1">
    <citation type="submission" date="2018-06" db="EMBL/GenBank/DDBJ databases">
        <title>Genomic Encyclopedia of Type Strains, Phase IV (KMG-IV): sequencing the most valuable type-strain genomes for metagenomic binning, comparative biology and taxonomic classification.</title>
        <authorList>
            <person name="Goeker M."/>
        </authorList>
    </citation>
    <scope>NUCLEOTIDE SEQUENCE [LARGE SCALE GENOMIC DNA]</scope>
    <source>
        <strain evidence="6 7">DSM 25532</strain>
    </source>
</reference>
<dbReference type="Proteomes" id="UP000253426">
    <property type="component" value="Unassembled WGS sequence"/>
</dbReference>
<dbReference type="InterPro" id="IPR051459">
    <property type="entry name" value="Cytochrome_c-type_DH"/>
</dbReference>
<dbReference type="InterPro" id="IPR009056">
    <property type="entry name" value="Cyt_c-like_dom"/>
</dbReference>
<evidence type="ECO:0000256" key="1">
    <source>
        <dbReference type="ARBA" id="ARBA00022617"/>
    </source>
</evidence>
<gene>
    <name evidence="6" type="ORF">DES53_102291</name>
</gene>
<dbReference type="PANTHER" id="PTHR35008:SF8">
    <property type="entry name" value="ALCOHOL DEHYDROGENASE CYTOCHROME C SUBUNIT"/>
    <property type="match status" value="1"/>
</dbReference>
<evidence type="ECO:0000313" key="6">
    <source>
        <dbReference type="EMBL" id="RBP45907.1"/>
    </source>
</evidence>
<dbReference type="AlphaFoldDB" id="A0A366HT83"/>
<keyword evidence="2 4" id="KW-0479">Metal-binding</keyword>
<dbReference type="Pfam" id="PF00034">
    <property type="entry name" value="Cytochrom_C"/>
    <property type="match status" value="1"/>
</dbReference>
<proteinExistence type="predicted"/>
<dbReference type="PROSITE" id="PS51007">
    <property type="entry name" value="CYTC"/>
    <property type="match status" value="1"/>
</dbReference>
<dbReference type="EMBL" id="QNRR01000002">
    <property type="protein sequence ID" value="RBP45907.1"/>
    <property type="molecule type" value="Genomic_DNA"/>
</dbReference>
<evidence type="ECO:0000256" key="3">
    <source>
        <dbReference type="ARBA" id="ARBA00023004"/>
    </source>
</evidence>
<evidence type="ECO:0000256" key="2">
    <source>
        <dbReference type="ARBA" id="ARBA00022723"/>
    </source>
</evidence>
<evidence type="ECO:0000259" key="5">
    <source>
        <dbReference type="PROSITE" id="PS51007"/>
    </source>
</evidence>
<dbReference type="GO" id="GO:0009055">
    <property type="term" value="F:electron transfer activity"/>
    <property type="evidence" value="ECO:0007669"/>
    <property type="project" value="InterPro"/>
</dbReference>
<name>A0A366HT83_9BACT</name>
<accession>A0A366HT83</accession>
<keyword evidence="3 4" id="KW-0408">Iron</keyword>
<dbReference type="SUPFAM" id="SSF46626">
    <property type="entry name" value="Cytochrome c"/>
    <property type="match status" value="1"/>
</dbReference>
<keyword evidence="7" id="KW-1185">Reference proteome</keyword>
<dbReference type="InterPro" id="IPR036909">
    <property type="entry name" value="Cyt_c-like_dom_sf"/>
</dbReference>
<organism evidence="6 7">
    <name type="scientific">Roseimicrobium gellanilyticum</name>
    <dbReference type="NCBI Taxonomy" id="748857"/>
    <lineage>
        <taxon>Bacteria</taxon>
        <taxon>Pseudomonadati</taxon>
        <taxon>Verrucomicrobiota</taxon>
        <taxon>Verrucomicrobiia</taxon>
        <taxon>Verrucomicrobiales</taxon>
        <taxon>Verrucomicrobiaceae</taxon>
        <taxon>Roseimicrobium</taxon>
    </lineage>
</organism>